<dbReference type="Pfam" id="PF00171">
    <property type="entry name" value="Aldedh"/>
    <property type="match status" value="1"/>
</dbReference>
<dbReference type="EMBL" id="JAHKNI010000006">
    <property type="protein sequence ID" value="MBU3063694.1"/>
    <property type="molecule type" value="Genomic_DNA"/>
</dbReference>
<dbReference type="InterPro" id="IPR016162">
    <property type="entry name" value="Ald_DH_N"/>
</dbReference>
<dbReference type="InterPro" id="IPR015590">
    <property type="entry name" value="Aldehyde_DH_dom"/>
</dbReference>
<name>A0ABS6B062_9NOCA</name>
<keyword evidence="1" id="KW-0560">Oxidoreductase</keyword>
<sequence length="480" mass="50580">MYDTRTDRIDHIVLGAQRAATQWSSRTRTERAAVLRAVADRLDGAADMLVPLAIRETRLTEQRLRGELARTTFQLRLFAETVNEGGYLDARVDHADPDWSMGPRPDLRRTRVPYGPVVVFAASNFPFAFSVAGGDTASALAAGCSVIVKAHPGHVGLSAATAQVVTEACDEFGAPSGLLQIVYGQEAGVVVLTHPQVKAAAFTGSIPGGRALFDLASSRPEPIPFYGELGSVNPVFVTASADADRGVDIAAGLVGSFTLGAGQFCTKPGVVLAPGDSHLLASLRAGALPSAAPLLNDKITAGYLSGQQQLRRHPAVTVVAEGEDPLNDPPAPTVLSTSVQDLLADPEALLAECFGPTVLIVEYADEQQLVEVAEQLEGQLTATLVANEDDQIAGQLTTILASKAGRLLWNQWPTGVSVTYAQQHGGPYPATTAAGTTSVGTAAIDRFTRPVAYQGFPDFLLPSELRDDADVPRRVDGKLT</sequence>
<dbReference type="CDD" id="cd07129">
    <property type="entry name" value="ALDH_KGSADH"/>
    <property type="match status" value="1"/>
</dbReference>
<dbReference type="Proteomes" id="UP000733379">
    <property type="component" value="Unassembled WGS sequence"/>
</dbReference>
<keyword evidence="4" id="KW-1185">Reference proteome</keyword>
<accession>A0ABS6B062</accession>
<proteinExistence type="predicted"/>
<dbReference type="PANTHER" id="PTHR43353:SF3">
    <property type="entry name" value="ALDEHYDE DEHYDROGENASE-RELATED"/>
    <property type="match status" value="1"/>
</dbReference>
<dbReference type="Gene3D" id="3.40.309.10">
    <property type="entry name" value="Aldehyde Dehydrogenase, Chain A, domain 2"/>
    <property type="match status" value="1"/>
</dbReference>
<dbReference type="InterPro" id="IPR016161">
    <property type="entry name" value="Ald_DH/histidinol_DH"/>
</dbReference>
<dbReference type="InterPro" id="IPR016163">
    <property type="entry name" value="Ald_DH_C"/>
</dbReference>
<organism evidence="3 4">
    <name type="scientific">Nocardia albiluteola</name>
    <dbReference type="NCBI Taxonomy" id="2842303"/>
    <lineage>
        <taxon>Bacteria</taxon>
        <taxon>Bacillati</taxon>
        <taxon>Actinomycetota</taxon>
        <taxon>Actinomycetes</taxon>
        <taxon>Mycobacteriales</taxon>
        <taxon>Nocardiaceae</taxon>
        <taxon>Nocardia</taxon>
    </lineage>
</organism>
<reference evidence="3 4" key="1">
    <citation type="submission" date="2021-06" db="EMBL/GenBank/DDBJ databases">
        <title>Actinomycetes sequencing.</title>
        <authorList>
            <person name="Shan Q."/>
        </authorList>
    </citation>
    <scope>NUCLEOTIDE SEQUENCE [LARGE SCALE GENOMIC DNA]</scope>
    <source>
        <strain evidence="3 4">NEAU-G5</strain>
    </source>
</reference>
<evidence type="ECO:0000313" key="3">
    <source>
        <dbReference type="EMBL" id="MBU3063694.1"/>
    </source>
</evidence>
<evidence type="ECO:0000256" key="1">
    <source>
        <dbReference type="ARBA" id="ARBA00023002"/>
    </source>
</evidence>
<dbReference type="InterPro" id="IPR044151">
    <property type="entry name" value="ALDH_KGSADH"/>
</dbReference>
<dbReference type="InterPro" id="IPR050740">
    <property type="entry name" value="Aldehyde_DH_Superfamily"/>
</dbReference>
<protein>
    <submittedName>
        <fullName evidence="3">Aldehyde dehydrogenase (NADP(+))</fullName>
    </submittedName>
</protein>
<dbReference type="PANTHER" id="PTHR43353">
    <property type="entry name" value="SUCCINATE-SEMIALDEHYDE DEHYDROGENASE, MITOCHONDRIAL"/>
    <property type="match status" value="1"/>
</dbReference>
<feature type="domain" description="Aldehyde dehydrogenase" evidence="2">
    <location>
        <begin position="5"/>
        <end position="426"/>
    </location>
</feature>
<evidence type="ECO:0000313" key="4">
    <source>
        <dbReference type="Proteomes" id="UP000733379"/>
    </source>
</evidence>
<dbReference type="Gene3D" id="3.40.605.10">
    <property type="entry name" value="Aldehyde Dehydrogenase, Chain A, domain 1"/>
    <property type="match status" value="1"/>
</dbReference>
<gene>
    <name evidence="3" type="ORF">KO481_19430</name>
</gene>
<evidence type="ECO:0000259" key="2">
    <source>
        <dbReference type="Pfam" id="PF00171"/>
    </source>
</evidence>
<comment type="caution">
    <text evidence="3">The sequence shown here is derived from an EMBL/GenBank/DDBJ whole genome shotgun (WGS) entry which is preliminary data.</text>
</comment>
<dbReference type="SUPFAM" id="SSF53720">
    <property type="entry name" value="ALDH-like"/>
    <property type="match status" value="1"/>
</dbReference>